<evidence type="ECO:0000313" key="2">
    <source>
        <dbReference type="Proteomes" id="UP000824890"/>
    </source>
</evidence>
<dbReference type="Proteomes" id="UP000824890">
    <property type="component" value="Unassembled WGS sequence"/>
</dbReference>
<comment type="caution">
    <text evidence="1">The sequence shown here is derived from an EMBL/GenBank/DDBJ whole genome shotgun (WGS) entry which is preliminary data.</text>
</comment>
<feature type="non-terminal residue" evidence="1">
    <location>
        <position position="180"/>
    </location>
</feature>
<keyword evidence="2" id="KW-1185">Reference proteome</keyword>
<gene>
    <name evidence="1" type="ORF">HID58_047039</name>
</gene>
<organism evidence="1 2">
    <name type="scientific">Brassica napus</name>
    <name type="common">Rape</name>
    <dbReference type="NCBI Taxonomy" id="3708"/>
    <lineage>
        <taxon>Eukaryota</taxon>
        <taxon>Viridiplantae</taxon>
        <taxon>Streptophyta</taxon>
        <taxon>Embryophyta</taxon>
        <taxon>Tracheophyta</taxon>
        <taxon>Spermatophyta</taxon>
        <taxon>Magnoliopsida</taxon>
        <taxon>eudicotyledons</taxon>
        <taxon>Gunneridae</taxon>
        <taxon>Pentapetalae</taxon>
        <taxon>rosids</taxon>
        <taxon>malvids</taxon>
        <taxon>Brassicales</taxon>
        <taxon>Brassicaceae</taxon>
        <taxon>Brassiceae</taxon>
        <taxon>Brassica</taxon>
    </lineage>
</organism>
<protein>
    <submittedName>
        <fullName evidence="1">Uncharacterized protein</fullName>
    </submittedName>
</protein>
<name>A0ABQ8AZK3_BRANA</name>
<sequence>MFACSSFCIHLRDKCPSYTLPIGTYRCRLIEKLVQVLSLMATSQSITRLQPHWRVQVLLWQQVNLFLEHWISSPVALPVTHGYTSVIRFYFFRNAERWSIGCRVVLSYSYGVKTMSFGLGEMDKTELPNSLRASSVFLAILGSAGGLKMKICIHLLGEEQEQEAEVRSSSTSDASKQILD</sequence>
<evidence type="ECO:0000313" key="1">
    <source>
        <dbReference type="EMBL" id="KAH0897471.1"/>
    </source>
</evidence>
<proteinExistence type="predicted"/>
<dbReference type="EMBL" id="JAGKQM010000012">
    <property type="protein sequence ID" value="KAH0897471.1"/>
    <property type="molecule type" value="Genomic_DNA"/>
</dbReference>
<accession>A0ABQ8AZK3</accession>
<reference evidence="1 2" key="1">
    <citation type="submission" date="2021-05" db="EMBL/GenBank/DDBJ databases">
        <title>Genome Assembly of Synthetic Allotetraploid Brassica napus Reveals Homoeologous Exchanges between Subgenomes.</title>
        <authorList>
            <person name="Davis J.T."/>
        </authorList>
    </citation>
    <scope>NUCLEOTIDE SEQUENCE [LARGE SCALE GENOMIC DNA]</scope>
    <source>
        <strain evidence="2">cv. Da-Ae</strain>
        <tissue evidence="1">Seedling</tissue>
    </source>
</reference>